<keyword evidence="2" id="KW-0808">Transferase</keyword>
<dbReference type="GO" id="GO:0016757">
    <property type="term" value="F:glycosyltransferase activity"/>
    <property type="evidence" value="ECO:0007669"/>
    <property type="project" value="UniProtKB-KW"/>
</dbReference>
<dbReference type="RefSeq" id="WP_350402507.1">
    <property type="nucleotide sequence ID" value="NZ_JBELOE010000255.1"/>
</dbReference>
<dbReference type="EMBL" id="JBELOE010000255">
    <property type="protein sequence ID" value="MER2493222.1"/>
    <property type="molecule type" value="Genomic_DNA"/>
</dbReference>
<keyword evidence="3" id="KW-1185">Reference proteome</keyword>
<dbReference type="Proteomes" id="UP001467690">
    <property type="component" value="Unassembled WGS sequence"/>
</dbReference>
<protein>
    <submittedName>
        <fullName evidence="2">Glycosyltransferase family 2 protein</fullName>
        <ecNumber evidence="2">2.4.-.-</ecNumber>
    </submittedName>
</protein>
<dbReference type="PANTHER" id="PTHR22916">
    <property type="entry name" value="GLYCOSYLTRANSFERASE"/>
    <property type="match status" value="1"/>
</dbReference>
<keyword evidence="2" id="KW-0328">Glycosyltransferase</keyword>
<evidence type="ECO:0000259" key="1">
    <source>
        <dbReference type="Pfam" id="PF00535"/>
    </source>
</evidence>
<dbReference type="Pfam" id="PF00535">
    <property type="entry name" value="Glycos_transf_2"/>
    <property type="match status" value="1"/>
</dbReference>
<dbReference type="InterPro" id="IPR001173">
    <property type="entry name" value="Glyco_trans_2-like"/>
</dbReference>
<comment type="caution">
    <text evidence="2">The sequence shown here is derived from an EMBL/GenBank/DDBJ whole genome shotgun (WGS) entry which is preliminary data.</text>
</comment>
<gene>
    <name evidence="2" type="ORF">ABS311_15170</name>
</gene>
<organism evidence="2 3">
    <name type="scientific">Catenovulum sediminis</name>
    <dbReference type="NCBI Taxonomy" id="1740262"/>
    <lineage>
        <taxon>Bacteria</taxon>
        <taxon>Pseudomonadati</taxon>
        <taxon>Pseudomonadota</taxon>
        <taxon>Gammaproteobacteria</taxon>
        <taxon>Alteromonadales</taxon>
        <taxon>Alteromonadaceae</taxon>
        <taxon>Catenovulum</taxon>
    </lineage>
</organism>
<reference evidence="2 3" key="1">
    <citation type="submission" date="2024-06" db="EMBL/GenBank/DDBJ databases">
        <authorList>
            <person name="Chen R.Y."/>
        </authorList>
    </citation>
    <scope>NUCLEOTIDE SEQUENCE [LARGE SCALE GENOMIC DNA]</scope>
    <source>
        <strain evidence="2 3">D2</strain>
    </source>
</reference>
<proteinExistence type="predicted"/>
<dbReference type="Gene3D" id="3.90.550.10">
    <property type="entry name" value="Spore Coat Polysaccharide Biosynthesis Protein SpsA, Chain A"/>
    <property type="match status" value="1"/>
</dbReference>
<accession>A0ABV1RKK5</accession>
<name>A0ABV1RKK5_9ALTE</name>
<sequence>MKISIITVCYNSAATIRDTIESVIAQTYSNIEYIIVDGKSKDKTLEIVNEYKEHVSLLISEPDKGIYDAMNKGIKAATGEVVGIINSDDFFTSVDSVQTIAETFLNDSFIDATYADLVYVNQRNRSKLSRLYSSKNFQKWKIRYGFMIPHPTFYARRELFKQFGFYKLNYRVAADFELMARFILNGIKMKRIDKILVSMREGGISSNGIHWRIHQNAEIVRACKENGLKTSLALLTLKLPFKLLSFIKKPKLENV</sequence>
<evidence type="ECO:0000313" key="2">
    <source>
        <dbReference type="EMBL" id="MER2493222.1"/>
    </source>
</evidence>
<dbReference type="InterPro" id="IPR029044">
    <property type="entry name" value="Nucleotide-diphossugar_trans"/>
</dbReference>
<dbReference type="CDD" id="cd06433">
    <property type="entry name" value="GT_2_WfgS_like"/>
    <property type="match status" value="1"/>
</dbReference>
<dbReference type="PANTHER" id="PTHR22916:SF3">
    <property type="entry name" value="UDP-GLCNAC:BETAGAL BETA-1,3-N-ACETYLGLUCOSAMINYLTRANSFERASE-LIKE PROTEIN 1"/>
    <property type="match status" value="1"/>
</dbReference>
<evidence type="ECO:0000313" key="3">
    <source>
        <dbReference type="Proteomes" id="UP001467690"/>
    </source>
</evidence>
<dbReference type="SUPFAM" id="SSF53448">
    <property type="entry name" value="Nucleotide-diphospho-sugar transferases"/>
    <property type="match status" value="1"/>
</dbReference>
<feature type="domain" description="Glycosyltransferase 2-like" evidence="1">
    <location>
        <begin position="4"/>
        <end position="157"/>
    </location>
</feature>
<dbReference type="EC" id="2.4.-.-" evidence="2"/>